<feature type="compositionally biased region" description="Low complexity" evidence="1">
    <location>
        <begin position="214"/>
        <end position="235"/>
    </location>
</feature>
<feature type="region of interest" description="Disordered" evidence="1">
    <location>
        <begin position="272"/>
        <end position="337"/>
    </location>
</feature>
<dbReference type="STRING" id="694270.A0A395RXU1"/>
<evidence type="ECO:0000256" key="1">
    <source>
        <dbReference type="SAM" id="MobiDB-lite"/>
    </source>
</evidence>
<feature type="region of interest" description="Disordered" evidence="1">
    <location>
        <begin position="532"/>
        <end position="561"/>
    </location>
</feature>
<dbReference type="PANTHER" id="PTHR38166">
    <property type="entry name" value="C2H2-TYPE DOMAIN-CONTAINING PROTEIN-RELATED"/>
    <property type="match status" value="1"/>
</dbReference>
<dbReference type="AlphaFoldDB" id="A0A395RXU1"/>
<feature type="region of interest" description="Disordered" evidence="1">
    <location>
        <begin position="214"/>
        <end position="238"/>
    </location>
</feature>
<keyword evidence="3" id="KW-1185">Reference proteome</keyword>
<sequence length="651" mass="72634">MSDQTNASIQHDAVDSSAVTTTAKPSHRVIESGSAHHATREQDLANDRLLLGLGDAHEDYMILHPGSYLVSHHSVHNGPEESMLPYMPLRLPEASAAGNMTLSTISQSGTSLSIPYRTESDFQSSWSYEFSWQDEGLCFGGEPLNVHRTPDDGLSKVNPGSEPDFTQLNEPATERASLGALPDAVFSMSIAGIGGYIDYLDSRMLPDNFEVASTMSSVPDSTSSSSGTTDNDATSEPSDPQLVIAMQECADWAVELLIDDFLRSCAPQASKGRATGASQSIIEHTSDHRTGTSRRLNWKASSKSKSRKRNVVDSDDDRSEDEDSNGKKRKASDVEPVQNRRHLACPFIKWDPEAYSDCIKIHPTQFRSIMYHVKKTHWKEHCSICWSICLTDQQKLKHEICKQKRVLRPDPPAGFITEEMRQEIESIGKNVCRGLSHEEKWHKLYSVLFPGAPRCLNPYVSDEANDFMDRAEAHFRGESAQQLLLRVLSERGFKGILRKRVVEMVYGGFLPGVFQEYGRRLTPCESQPLEITHSGQIEADSTDGTITDPDRPSSPSHSETRISYQFPKSESVKVSISDPQPYVTGQNFQNDIPNSFIDPRVLENLPGNSNLDGSEAPLETPDRPLHENFEIAYHSRPGTEEDYEENILFTW</sequence>
<dbReference type="PANTHER" id="PTHR38166:SF1">
    <property type="entry name" value="C2H2-TYPE DOMAIN-CONTAINING PROTEIN"/>
    <property type="match status" value="1"/>
</dbReference>
<dbReference type="OrthoDB" id="3521097at2759"/>
<accession>A0A395RXU1</accession>
<protein>
    <submittedName>
        <fullName evidence="2">Uncharacterized protein</fullName>
    </submittedName>
</protein>
<evidence type="ECO:0000313" key="3">
    <source>
        <dbReference type="Proteomes" id="UP000266234"/>
    </source>
</evidence>
<dbReference type="Proteomes" id="UP000266234">
    <property type="component" value="Unassembled WGS sequence"/>
</dbReference>
<gene>
    <name evidence="2" type="ORF">FLONG3_9415</name>
</gene>
<evidence type="ECO:0000313" key="2">
    <source>
        <dbReference type="EMBL" id="RGP64837.1"/>
    </source>
</evidence>
<proteinExistence type="predicted"/>
<reference evidence="2 3" key="1">
    <citation type="journal article" date="2018" name="PLoS Pathog.">
        <title>Evolution of structural diversity of trichothecenes, a family of toxins produced by plant pathogenic and entomopathogenic fungi.</title>
        <authorList>
            <person name="Proctor R.H."/>
            <person name="McCormick S.P."/>
            <person name="Kim H.S."/>
            <person name="Cardoza R.E."/>
            <person name="Stanley A.M."/>
            <person name="Lindo L."/>
            <person name="Kelly A."/>
            <person name="Brown D.W."/>
            <person name="Lee T."/>
            <person name="Vaughan M.M."/>
            <person name="Alexander N.J."/>
            <person name="Busman M."/>
            <person name="Gutierrez S."/>
        </authorList>
    </citation>
    <scope>NUCLEOTIDE SEQUENCE [LARGE SCALE GENOMIC DNA]</scope>
    <source>
        <strain evidence="2 3">NRRL 20695</strain>
    </source>
</reference>
<dbReference type="EMBL" id="PXOG01000245">
    <property type="protein sequence ID" value="RGP64837.1"/>
    <property type="molecule type" value="Genomic_DNA"/>
</dbReference>
<organism evidence="2 3">
    <name type="scientific">Fusarium longipes</name>
    <dbReference type="NCBI Taxonomy" id="694270"/>
    <lineage>
        <taxon>Eukaryota</taxon>
        <taxon>Fungi</taxon>
        <taxon>Dikarya</taxon>
        <taxon>Ascomycota</taxon>
        <taxon>Pezizomycotina</taxon>
        <taxon>Sordariomycetes</taxon>
        <taxon>Hypocreomycetidae</taxon>
        <taxon>Hypocreales</taxon>
        <taxon>Nectriaceae</taxon>
        <taxon>Fusarium</taxon>
    </lineage>
</organism>
<feature type="region of interest" description="Disordered" evidence="1">
    <location>
        <begin position="1"/>
        <end position="41"/>
    </location>
</feature>
<comment type="caution">
    <text evidence="2">The sequence shown here is derived from an EMBL/GenBank/DDBJ whole genome shotgun (WGS) entry which is preliminary data.</text>
</comment>
<feature type="compositionally biased region" description="Acidic residues" evidence="1">
    <location>
        <begin position="313"/>
        <end position="323"/>
    </location>
</feature>
<name>A0A395RXU1_9HYPO</name>